<feature type="DNA-binding region" description="H-T-H motif" evidence="2">
    <location>
        <begin position="39"/>
        <end position="58"/>
    </location>
</feature>
<evidence type="ECO:0000256" key="2">
    <source>
        <dbReference type="PROSITE-ProRule" id="PRU00335"/>
    </source>
</evidence>
<dbReference type="Proteomes" id="UP000179734">
    <property type="component" value="Unassembled WGS sequence"/>
</dbReference>
<dbReference type="PROSITE" id="PS50977">
    <property type="entry name" value="HTH_TETR_2"/>
    <property type="match status" value="1"/>
</dbReference>
<dbReference type="EMBL" id="MLQM01000004">
    <property type="protein sequence ID" value="OHV06519.1"/>
    <property type="molecule type" value="Genomic_DNA"/>
</dbReference>
<gene>
    <name evidence="4" type="ORF">BKN37_01790</name>
</gene>
<dbReference type="AlphaFoldDB" id="A0A1S1NQ86"/>
<dbReference type="PANTHER" id="PTHR43479:SF11">
    <property type="entry name" value="ACREF_ENVCD OPERON REPRESSOR-RELATED"/>
    <property type="match status" value="1"/>
</dbReference>
<evidence type="ECO:0000259" key="3">
    <source>
        <dbReference type="PROSITE" id="PS50977"/>
    </source>
</evidence>
<organism evidence="4 5">
    <name type="scientific">Mycobacterium talmoniae</name>
    <dbReference type="NCBI Taxonomy" id="1858794"/>
    <lineage>
        <taxon>Bacteria</taxon>
        <taxon>Bacillati</taxon>
        <taxon>Actinomycetota</taxon>
        <taxon>Actinomycetes</taxon>
        <taxon>Mycobacteriales</taxon>
        <taxon>Mycobacteriaceae</taxon>
        <taxon>Mycobacterium</taxon>
    </lineage>
</organism>
<name>A0A1S1NQ86_9MYCO</name>
<keyword evidence="1 2" id="KW-0238">DNA-binding</keyword>
<keyword evidence="5" id="KW-1185">Reference proteome</keyword>
<dbReference type="Gene3D" id="1.10.357.10">
    <property type="entry name" value="Tetracycline Repressor, domain 2"/>
    <property type="match status" value="1"/>
</dbReference>
<accession>A0A1S1NQ86</accession>
<dbReference type="InterPro" id="IPR050624">
    <property type="entry name" value="HTH-type_Tx_Regulator"/>
</dbReference>
<protein>
    <submittedName>
        <fullName evidence="4">TetR family transcriptional regulator</fullName>
    </submittedName>
</protein>
<proteinExistence type="predicted"/>
<evidence type="ECO:0000313" key="4">
    <source>
        <dbReference type="EMBL" id="OHV06519.1"/>
    </source>
</evidence>
<dbReference type="PANTHER" id="PTHR43479">
    <property type="entry name" value="ACREF/ENVCD OPERON REPRESSOR-RELATED"/>
    <property type="match status" value="1"/>
</dbReference>
<sequence>MSAHSSQLGQPTARGRQTQAAIDAAARAVIARKGILAATIADIAAEAGRSTASFYNYYDSKESMLREWALRFRDEANRRAATVTRHGLSNRERAHEAAAAHWRTYRHRLAEMIGVSQLAMVNDDFAQYWAEICAIPIGFITEMVKRAQDDGYCTGDDPKLLAEAIVAMFNQFCYVQLSGVGADPDDEACITTLSNVFYRAIYCREDS</sequence>
<evidence type="ECO:0000256" key="1">
    <source>
        <dbReference type="ARBA" id="ARBA00023125"/>
    </source>
</evidence>
<dbReference type="InterPro" id="IPR009057">
    <property type="entry name" value="Homeodomain-like_sf"/>
</dbReference>
<comment type="caution">
    <text evidence="4">The sequence shown here is derived from an EMBL/GenBank/DDBJ whole genome shotgun (WGS) entry which is preliminary data.</text>
</comment>
<evidence type="ECO:0000313" key="5">
    <source>
        <dbReference type="Proteomes" id="UP000179734"/>
    </source>
</evidence>
<feature type="domain" description="HTH tetR-type" evidence="3">
    <location>
        <begin position="16"/>
        <end position="76"/>
    </location>
</feature>
<dbReference type="SUPFAM" id="SSF48498">
    <property type="entry name" value="Tetracyclin repressor-like, C-terminal domain"/>
    <property type="match status" value="1"/>
</dbReference>
<dbReference type="RefSeq" id="WP_071020363.1">
    <property type="nucleotide sequence ID" value="NZ_MLQM01000004.1"/>
</dbReference>
<dbReference type="SUPFAM" id="SSF46689">
    <property type="entry name" value="Homeodomain-like"/>
    <property type="match status" value="1"/>
</dbReference>
<dbReference type="InterPro" id="IPR036271">
    <property type="entry name" value="Tet_transcr_reg_TetR-rel_C_sf"/>
</dbReference>
<reference evidence="4 5" key="1">
    <citation type="submission" date="2016-10" db="EMBL/GenBank/DDBJ databases">
        <title>Genome sequence of Mycobacterium talmonii.</title>
        <authorList>
            <person name="Greninger A.L."/>
            <person name="Elliott B."/>
            <person name="Vasireddy S."/>
            <person name="Vasireddy R."/>
        </authorList>
    </citation>
    <scope>NUCLEOTIDE SEQUENCE [LARGE SCALE GENOMIC DNA]</scope>
    <source>
        <strain evidence="5">NE-TNMC-100812</strain>
    </source>
</reference>
<dbReference type="PRINTS" id="PR00455">
    <property type="entry name" value="HTHTETR"/>
</dbReference>
<dbReference type="GO" id="GO:0003677">
    <property type="term" value="F:DNA binding"/>
    <property type="evidence" value="ECO:0007669"/>
    <property type="project" value="UniProtKB-UniRule"/>
</dbReference>
<dbReference type="Pfam" id="PF00440">
    <property type="entry name" value="TetR_N"/>
    <property type="match status" value="1"/>
</dbReference>
<dbReference type="Gene3D" id="1.10.10.60">
    <property type="entry name" value="Homeodomain-like"/>
    <property type="match status" value="1"/>
</dbReference>
<dbReference type="InterPro" id="IPR001647">
    <property type="entry name" value="HTH_TetR"/>
</dbReference>